<protein>
    <submittedName>
        <fullName evidence="1">Uncharacterized protein</fullName>
    </submittedName>
</protein>
<dbReference type="InParanoid" id="G3WVJ8"/>
<dbReference type="HOGENOM" id="CLU_083740_0_1_1"/>
<dbReference type="eggNOG" id="KOG3251">
    <property type="taxonomic scope" value="Eukaryota"/>
</dbReference>
<reference evidence="1" key="3">
    <citation type="submission" date="2025-09" db="UniProtKB">
        <authorList>
            <consortium name="Ensembl"/>
        </authorList>
    </citation>
    <scope>IDENTIFICATION</scope>
</reference>
<organism evidence="1 2">
    <name type="scientific">Sarcophilus harrisii</name>
    <name type="common">Tasmanian devil</name>
    <name type="synonym">Sarcophilus laniarius</name>
    <dbReference type="NCBI Taxonomy" id="9305"/>
    <lineage>
        <taxon>Eukaryota</taxon>
        <taxon>Metazoa</taxon>
        <taxon>Chordata</taxon>
        <taxon>Craniata</taxon>
        <taxon>Vertebrata</taxon>
        <taxon>Euteleostomi</taxon>
        <taxon>Mammalia</taxon>
        <taxon>Metatheria</taxon>
        <taxon>Dasyuromorphia</taxon>
        <taxon>Dasyuridae</taxon>
        <taxon>Sarcophilus</taxon>
    </lineage>
</organism>
<evidence type="ECO:0000313" key="2">
    <source>
        <dbReference type="Proteomes" id="UP000007648"/>
    </source>
</evidence>
<proteinExistence type="predicted"/>
<dbReference type="Ensembl" id="ENSSHAT00000019610.2">
    <property type="protein sequence ID" value="ENSSHAP00000019453.2"/>
    <property type="gene ID" value="ENSSHAG00000016521.2"/>
</dbReference>
<dbReference type="Proteomes" id="UP000007648">
    <property type="component" value="Unassembled WGS sequence"/>
</dbReference>
<accession>G3WVJ8</accession>
<sequence>MDESLQFISFLQKVHLSTDGLIGDGHSILEGLRTQRMTLKGTQEDSANTVVQLIEKWPFPHKYLMIGGMLLTCVIIYLT</sequence>
<reference evidence="1 2" key="1">
    <citation type="journal article" date="2011" name="Proc. Natl. Acad. Sci. U.S.A.">
        <title>Genetic diversity and population structure of the endangered marsupial Sarcophilus harrisii (Tasmanian devil).</title>
        <authorList>
            <person name="Miller W."/>
            <person name="Hayes V.M."/>
            <person name="Ratan A."/>
            <person name="Petersen D.C."/>
            <person name="Wittekindt N.E."/>
            <person name="Miller J."/>
            <person name="Walenz B."/>
            <person name="Knight J."/>
            <person name="Qi J."/>
            <person name="Zhao F."/>
            <person name="Wang Q."/>
            <person name="Bedoya-Reina O.C."/>
            <person name="Katiyar N."/>
            <person name="Tomsho L.P."/>
            <person name="Kasson L.M."/>
            <person name="Hardie R.A."/>
            <person name="Woodbridge P."/>
            <person name="Tindall E.A."/>
            <person name="Bertelsen M.F."/>
            <person name="Dixon D."/>
            <person name="Pyecroft S."/>
            <person name="Helgen K.M."/>
            <person name="Lesk A.M."/>
            <person name="Pringle T.H."/>
            <person name="Patterson N."/>
            <person name="Zhang Y."/>
            <person name="Kreiss A."/>
            <person name="Woods G.M."/>
            <person name="Jones M.E."/>
            <person name="Schuster S.C."/>
        </authorList>
    </citation>
    <scope>NUCLEOTIDE SEQUENCE [LARGE SCALE GENOMIC DNA]</scope>
</reference>
<reference evidence="1" key="2">
    <citation type="submission" date="2025-08" db="UniProtKB">
        <authorList>
            <consortium name="Ensembl"/>
        </authorList>
    </citation>
    <scope>IDENTIFICATION</scope>
</reference>
<dbReference type="AlphaFoldDB" id="G3WVJ8"/>
<evidence type="ECO:0000313" key="1">
    <source>
        <dbReference type="Ensembl" id="ENSSHAP00000019453.2"/>
    </source>
</evidence>
<dbReference type="GeneTree" id="ENSGT00940000164674"/>
<dbReference type="STRING" id="9305.ENSSHAP00000019453"/>
<keyword evidence="2" id="KW-1185">Reference proteome</keyword>
<name>G3WVJ8_SARHA</name>